<gene>
    <name evidence="1" type="ORF">PIB30_042221</name>
</gene>
<protein>
    <submittedName>
        <fullName evidence="1">Uncharacterized protein</fullName>
    </submittedName>
</protein>
<dbReference type="Proteomes" id="UP001341840">
    <property type="component" value="Unassembled WGS sequence"/>
</dbReference>
<name>A0ABU6XFH2_9FABA</name>
<evidence type="ECO:0000313" key="2">
    <source>
        <dbReference type="Proteomes" id="UP001341840"/>
    </source>
</evidence>
<reference evidence="1 2" key="1">
    <citation type="journal article" date="2023" name="Plants (Basel)">
        <title>Bridging the Gap: Combining Genomics and Transcriptomics Approaches to Understand Stylosanthes scabra, an Orphan Legume from the Brazilian Caatinga.</title>
        <authorList>
            <person name="Ferreira-Neto J.R.C."/>
            <person name="da Silva M.D."/>
            <person name="Binneck E."/>
            <person name="de Melo N.F."/>
            <person name="da Silva R.H."/>
            <person name="de Melo A.L.T.M."/>
            <person name="Pandolfi V."/>
            <person name="Bustamante F.O."/>
            <person name="Brasileiro-Vidal A.C."/>
            <person name="Benko-Iseppon A.M."/>
        </authorList>
    </citation>
    <scope>NUCLEOTIDE SEQUENCE [LARGE SCALE GENOMIC DNA]</scope>
    <source>
        <tissue evidence="1">Leaves</tissue>
    </source>
</reference>
<evidence type="ECO:0000313" key="1">
    <source>
        <dbReference type="EMBL" id="MED6195896.1"/>
    </source>
</evidence>
<keyword evidence="2" id="KW-1185">Reference proteome</keyword>
<dbReference type="EMBL" id="JASCZI010211687">
    <property type="protein sequence ID" value="MED6195896.1"/>
    <property type="molecule type" value="Genomic_DNA"/>
</dbReference>
<comment type="caution">
    <text evidence="1">The sequence shown here is derived from an EMBL/GenBank/DDBJ whole genome shotgun (WGS) entry which is preliminary data.</text>
</comment>
<organism evidence="1 2">
    <name type="scientific">Stylosanthes scabra</name>
    <dbReference type="NCBI Taxonomy" id="79078"/>
    <lineage>
        <taxon>Eukaryota</taxon>
        <taxon>Viridiplantae</taxon>
        <taxon>Streptophyta</taxon>
        <taxon>Embryophyta</taxon>
        <taxon>Tracheophyta</taxon>
        <taxon>Spermatophyta</taxon>
        <taxon>Magnoliopsida</taxon>
        <taxon>eudicotyledons</taxon>
        <taxon>Gunneridae</taxon>
        <taxon>Pentapetalae</taxon>
        <taxon>rosids</taxon>
        <taxon>fabids</taxon>
        <taxon>Fabales</taxon>
        <taxon>Fabaceae</taxon>
        <taxon>Papilionoideae</taxon>
        <taxon>50 kb inversion clade</taxon>
        <taxon>dalbergioids sensu lato</taxon>
        <taxon>Dalbergieae</taxon>
        <taxon>Pterocarpus clade</taxon>
        <taxon>Stylosanthes</taxon>
    </lineage>
</organism>
<sequence length="99" mass="11488">MVPREGDGVAYITAAFEQIGRGLSLIKEIQAWYHYINRPCRRWEMIPDIGGVGVATSNSGGKRRIPGCWMRKISNVLRMRLMMETTRLKKKMQWARRCC</sequence>
<proteinExistence type="predicted"/>
<accession>A0ABU6XFH2</accession>